<organism evidence="1 2">
    <name type="scientific">Babesia divergens</name>
    <dbReference type="NCBI Taxonomy" id="32595"/>
    <lineage>
        <taxon>Eukaryota</taxon>
        <taxon>Sar</taxon>
        <taxon>Alveolata</taxon>
        <taxon>Apicomplexa</taxon>
        <taxon>Aconoidasida</taxon>
        <taxon>Piroplasmida</taxon>
        <taxon>Babesiidae</taxon>
        <taxon>Babesia</taxon>
    </lineage>
</organism>
<accession>A0AAD9LKW6</accession>
<evidence type="ECO:0000313" key="2">
    <source>
        <dbReference type="Proteomes" id="UP001195914"/>
    </source>
</evidence>
<reference evidence="1" key="1">
    <citation type="journal article" date="2014" name="Nucleic Acids Res.">
        <title>The evolutionary dynamics of variant antigen genes in Babesia reveal a history of genomic innovation underlying host-parasite interaction.</title>
        <authorList>
            <person name="Jackson A.P."/>
            <person name="Otto T.D."/>
            <person name="Darby A."/>
            <person name="Ramaprasad A."/>
            <person name="Xia D."/>
            <person name="Echaide I.E."/>
            <person name="Farber M."/>
            <person name="Gahlot S."/>
            <person name="Gamble J."/>
            <person name="Gupta D."/>
            <person name="Gupta Y."/>
            <person name="Jackson L."/>
            <person name="Malandrin L."/>
            <person name="Malas T.B."/>
            <person name="Moussa E."/>
            <person name="Nair M."/>
            <person name="Reid A.J."/>
            <person name="Sanders M."/>
            <person name="Sharma J."/>
            <person name="Tracey A."/>
            <person name="Quail M.A."/>
            <person name="Weir W."/>
            <person name="Wastling J.M."/>
            <person name="Hall N."/>
            <person name="Willadsen P."/>
            <person name="Lingelbach K."/>
            <person name="Shiels B."/>
            <person name="Tait A."/>
            <person name="Berriman M."/>
            <person name="Allred D.R."/>
            <person name="Pain A."/>
        </authorList>
    </citation>
    <scope>NUCLEOTIDE SEQUENCE</scope>
    <source>
        <strain evidence="1">1802A</strain>
    </source>
</reference>
<dbReference type="AlphaFoldDB" id="A0AAD9LKW6"/>
<reference evidence="1" key="2">
    <citation type="submission" date="2021-05" db="EMBL/GenBank/DDBJ databases">
        <authorList>
            <person name="Pain A."/>
        </authorList>
    </citation>
    <scope>NUCLEOTIDE SEQUENCE</scope>
    <source>
        <strain evidence="1">1802A</strain>
    </source>
</reference>
<gene>
    <name evidence="1" type="ORF">X943_003835</name>
</gene>
<name>A0AAD9LKW6_BABDI</name>
<protein>
    <submittedName>
        <fullName evidence="1">Variant erythrocyte surface antigen-1, alpha subunit</fullName>
    </submittedName>
</protein>
<sequence length="187" mass="20559">MSSGTTDPGLLRCPKNLKECIDWVLRATGKDQNGHNDNIDNLNKALNVELEESGLPVELKELKALADGLGFLAGLPACLCKTKESVKEGLKKIYKELNKNISLISCNLKLNCDSCDSNPYPCKCCVIQSIKEVKKCPCLQTQKSQCHCAGKDVSCSKVLAGLEACLHLQCLQSDMDDICLCRLWRIL</sequence>
<dbReference type="Proteomes" id="UP001195914">
    <property type="component" value="Unassembled WGS sequence"/>
</dbReference>
<dbReference type="EMBL" id="JAHBMH010000005">
    <property type="protein sequence ID" value="KAK1940205.1"/>
    <property type="molecule type" value="Genomic_DNA"/>
</dbReference>
<keyword evidence="2" id="KW-1185">Reference proteome</keyword>
<comment type="caution">
    <text evidence="1">The sequence shown here is derived from an EMBL/GenBank/DDBJ whole genome shotgun (WGS) entry which is preliminary data.</text>
</comment>
<proteinExistence type="predicted"/>
<evidence type="ECO:0000313" key="1">
    <source>
        <dbReference type="EMBL" id="KAK1940205.1"/>
    </source>
</evidence>